<evidence type="ECO:0000313" key="2">
    <source>
        <dbReference type="EMBL" id="XDP43712.1"/>
    </source>
</evidence>
<protein>
    <recommendedName>
        <fullName evidence="3">Transposase</fullName>
    </recommendedName>
</protein>
<dbReference type="EMBL" id="CP163302">
    <property type="protein sequence ID" value="XDP43712.1"/>
    <property type="molecule type" value="Genomic_DNA"/>
</dbReference>
<sequence>MELDDVAAELYALPPGAFTAARNQRAKQARAKDQALLAKQIARLPKPSAATWALNMLARRRVDEISQVLDLGAKLRDAQEDLDPARMRELSRQRSRLLSAVVRDGRALASDLGVKISEPAASEMEQTLRAAMTDPRASEALRSGLLVRTFTSNGLEPVDLTGALAVPGAWPEQPAAAEGDGSASIVVPTRARRPGSESKAHADDTGVDKLAVRDEARRHERQAAEAELAEAERSLDDADAELADAEREATEAAERRDRLAAELESLRNRAAELEVEAASAEREAGAAERARRLASRLAEQGRRAVARGRERLGRLS</sequence>
<reference evidence="2" key="1">
    <citation type="submission" date="2024-07" db="EMBL/GenBank/DDBJ databases">
        <authorList>
            <person name="fu j."/>
        </authorList>
    </citation>
    <scope>NUCLEOTIDE SEQUENCE</scope>
    <source>
        <strain evidence="2">P10A9</strain>
    </source>
</reference>
<gene>
    <name evidence="2" type="ORF">AB5L97_10295</name>
</gene>
<feature type="region of interest" description="Disordered" evidence="1">
    <location>
        <begin position="190"/>
        <end position="209"/>
    </location>
</feature>
<accession>A0AB39KZM3</accession>
<proteinExistence type="predicted"/>
<feature type="compositionally biased region" description="Basic and acidic residues" evidence="1">
    <location>
        <begin position="299"/>
        <end position="316"/>
    </location>
</feature>
<name>A0AB39KZM3_9MICC</name>
<feature type="compositionally biased region" description="Basic and acidic residues" evidence="1">
    <location>
        <begin position="216"/>
        <end position="236"/>
    </location>
</feature>
<feature type="region of interest" description="Disordered" evidence="1">
    <location>
        <begin position="216"/>
        <end position="256"/>
    </location>
</feature>
<organism evidence="2">
    <name type="scientific">Sinomonas puerhi</name>
    <dbReference type="NCBI Taxonomy" id="3238584"/>
    <lineage>
        <taxon>Bacteria</taxon>
        <taxon>Bacillati</taxon>
        <taxon>Actinomycetota</taxon>
        <taxon>Actinomycetes</taxon>
        <taxon>Micrococcales</taxon>
        <taxon>Micrococcaceae</taxon>
        <taxon>Sinomonas</taxon>
    </lineage>
</organism>
<feature type="compositionally biased region" description="Basic and acidic residues" evidence="1">
    <location>
        <begin position="244"/>
        <end position="256"/>
    </location>
</feature>
<evidence type="ECO:0000256" key="1">
    <source>
        <dbReference type="SAM" id="MobiDB-lite"/>
    </source>
</evidence>
<feature type="compositionally biased region" description="Basic and acidic residues" evidence="1">
    <location>
        <begin position="279"/>
        <end position="291"/>
    </location>
</feature>
<dbReference type="AlphaFoldDB" id="A0AB39KZM3"/>
<dbReference type="RefSeq" id="WP_369044645.1">
    <property type="nucleotide sequence ID" value="NZ_CP163302.1"/>
</dbReference>
<evidence type="ECO:0008006" key="3">
    <source>
        <dbReference type="Google" id="ProtNLM"/>
    </source>
</evidence>
<feature type="region of interest" description="Disordered" evidence="1">
    <location>
        <begin position="276"/>
        <end position="316"/>
    </location>
</feature>
<feature type="compositionally biased region" description="Basic and acidic residues" evidence="1">
    <location>
        <begin position="194"/>
        <end position="209"/>
    </location>
</feature>
<dbReference type="KEGG" id="spue:AB5L97_10295"/>